<proteinExistence type="predicted"/>
<keyword evidence="3" id="KW-1185">Reference proteome</keyword>
<dbReference type="Ensembl" id="ENSPSTT00000020159.1">
    <property type="protein sequence ID" value="ENSPSTP00000019242.1"/>
    <property type="gene ID" value="ENSPSTG00000013894.1"/>
</dbReference>
<sequence>MLSLNQVMIALVVFLLVMQFLKLQRARRRLPPGPIPLPVLGTLLQLNFQINRDCLMKVFTFRSS</sequence>
<feature type="transmembrane region" description="Helical" evidence="1">
    <location>
        <begin position="6"/>
        <end position="23"/>
    </location>
</feature>
<keyword evidence="1" id="KW-0812">Transmembrane</keyword>
<dbReference type="Proteomes" id="UP000694428">
    <property type="component" value="Unplaced"/>
</dbReference>
<evidence type="ECO:0000256" key="1">
    <source>
        <dbReference type="SAM" id="Phobius"/>
    </source>
</evidence>
<keyword evidence="1" id="KW-0472">Membrane</keyword>
<protein>
    <submittedName>
        <fullName evidence="2">Uncharacterized protein</fullName>
    </submittedName>
</protein>
<evidence type="ECO:0000313" key="2">
    <source>
        <dbReference type="Ensembl" id="ENSPSTP00000019242.1"/>
    </source>
</evidence>
<name>A0A8C9FRN8_PAVCR</name>
<accession>A0A8C9FRN8</accession>
<dbReference type="AlphaFoldDB" id="A0A8C9FRN8"/>
<evidence type="ECO:0000313" key="3">
    <source>
        <dbReference type="Proteomes" id="UP000694428"/>
    </source>
</evidence>
<reference evidence="2" key="1">
    <citation type="submission" date="2025-08" db="UniProtKB">
        <authorList>
            <consortium name="Ensembl"/>
        </authorList>
    </citation>
    <scope>IDENTIFICATION</scope>
</reference>
<reference evidence="2" key="2">
    <citation type="submission" date="2025-09" db="UniProtKB">
        <authorList>
            <consortium name="Ensembl"/>
        </authorList>
    </citation>
    <scope>IDENTIFICATION</scope>
</reference>
<keyword evidence="1" id="KW-1133">Transmembrane helix</keyword>
<organism evidence="2 3">
    <name type="scientific">Pavo cristatus</name>
    <name type="common">Indian peafowl</name>
    <name type="synonym">Blue peafowl</name>
    <dbReference type="NCBI Taxonomy" id="9049"/>
    <lineage>
        <taxon>Eukaryota</taxon>
        <taxon>Metazoa</taxon>
        <taxon>Chordata</taxon>
        <taxon>Craniata</taxon>
        <taxon>Vertebrata</taxon>
        <taxon>Euteleostomi</taxon>
        <taxon>Archelosauria</taxon>
        <taxon>Archosauria</taxon>
        <taxon>Dinosauria</taxon>
        <taxon>Saurischia</taxon>
        <taxon>Theropoda</taxon>
        <taxon>Coelurosauria</taxon>
        <taxon>Aves</taxon>
        <taxon>Neognathae</taxon>
        <taxon>Galloanserae</taxon>
        <taxon>Galliformes</taxon>
        <taxon>Phasianidae</taxon>
        <taxon>Phasianinae</taxon>
        <taxon>Pavo</taxon>
    </lineage>
</organism>